<protein>
    <submittedName>
        <fullName evidence="1">Uncharacterized protein</fullName>
    </submittedName>
</protein>
<accession>A0AA97NV46</accession>
<dbReference type="AlphaFoldDB" id="A0AA97NV46"/>
<proteinExistence type="predicted"/>
<organism evidence="1">
    <name type="scientific">Pyricularia oryzae (strain Y34)</name>
    <name type="common">Rice blast fungus</name>
    <name type="synonym">Magnaporthe oryzae</name>
    <dbReference type="NCBI Taxonomy" id="1143189"/>
    <lineage>
        <taxon>Eukaryota</taxon>
        <taxon>Fungi</taxon>
        <taxon>Dikarya</taxon>
        <taxon>Ascomycota</taxon>
        <taxon>Pezizomycotina</taxon>
        <taxon>Sordariomycetes</taxon>
        <taxon>Sordariomycetidae</taxon>
        <taxon>Magnaporthales</taxon>
        <taxon>Pyriculariaceae</taxon>
        <taxon>Pyricularia</taxon>
    </lineage>
</organism>
<reference evidence="1" key="1">
    <citation type="journal article" date="2012" name="PLoS Genet.">
        <title>Comparative analysis of the genomes of two field isolates of the rice blast fungus Magnaporthe oryzae.</title>
        <authorList>
            <person name="Xue M."/>
            <person name="Yang J."/>
            <person name="Li Z."/>
            <person name="Hu S."/>
            <person name="Yao N."/>
            <person name="Dean R.A."/>
            <person name="Zhao W."/>
            <person name="Shen M."/>
            <person name="Zhang H."/>
            <person name="Li C."/>
            <person name="Liu L."/>
            <person name="Cao L."/>
            <person name="Xu X."/>
            <person name="Xing Y."/>
            <person name="Hsiang T."/>
            <person name="Zhang Z."/>
            <person name="Xu J.R."/>
            <person name="Peng Y.L."/>
        </authorList>
    </citation>
    <scope>NUCLEOTIDE SEQUENCE</scope>
    <source>
        <strain evidence="1">Y34</strain>
    </source>
</reference>
<dbReference type="EMBL" id="JH793961">
    <property type="protein sequence ID" value="ELQ36984.1"/>
    <property type="molecule type" value="Genomic_DNA"/>
</dbReference>
<evidence type="ECO:0000313" key="1">
    <source>
        <dbReference type="EMBL" id="ELQ36984.1"/>
    </source>
</evidence>
<sequence length="130" mass="14573">MGYRNIQKNIKIEKQKIRQLRSSEAMALEISQECRGGLWVQSQLIPESLTWSFCRYWLAIGSTGAEPRTRHHQQLGSGSINPRFAQSGHQILPSRLLACFDCVVPLQGLRTPVWATGQAGGTGSLVRLRR</sequence>
<dbReference type="Proteomes" id="UP000011086">
    <property type="component" value="Unassembled WGS sequence"/>
</dbReference>
<name>A0AA97NV46_PYRO3</name>
<gene>
    <name evidence="1" type="ORF">OOU_Y34scaffold00624g80</name>
</gene>